<dbReference type="CDD" id="cd00449">
    <property type="entry name" value="PLPDE_IV"/>
    <property type="match status" value="1"/>
</dbReference>
<name>A0A151B5V5_9CLOT</name>
<evidence type="ECO:0000256" key="5">
    <source>
        <dbReference type="RuleBase" id="RU004516"/>
    </source>
</evidence>
<dbReference type="EMBL" id="LTBA01000007">
    <property type="protein sequence ID" value="KYH35037.1"/>
    <property type="molecule type" value="Genomic_DNA"/>
</dbReference>
<dbReference type="GO" id="GO:0005829">
    <property type="term" value="C:cytosol"/>
    <property type="evidence" value="ECO:0007669"/>
    <property type="project" value="TreeGrafter"/>
</dbReference>
<dbReference type="AlphaFoldDB" id="A0A151B5V5"/>
<dbReference type="InterPro" id="IPR043132">
    <property type="entry name" value="BCAT-like_C"/>
</dbReference>
<dbReference type="Proteomes" id="UP000075531">
    <property type="component" value="Unassembled WGS sequence"/>
</dbReference>
<dbReference type="PANTHER" id="PTHR42743:SF11">
    <property type="entry name" value="AMINODEOXYCHORISMATE LYASE"/>
    <property type="match status" value="1"/>
</dbReference>
<dbReference type="RefSeq" id="WP_066823535.1">
    <property type="nucleotide sequence ID" value="NZ_LTBA01000007.1"/>
</dbReference>
<dbReference type="Gene3D" id="3.30.470.10">
    <property type="match status" value="1"/>
</dbReference>
<organism evidence="6 7">
    <name type="scientific">Clostridium tepidiprofundi DSM 19306</name>
    <dbReference type="NCBI Taxonomy" id="1121338"/>
    <lineage>
        <taxon>Bacteria</taxon>
        <taxon>Bacillati</taxon>
        <taxon>Bacillota</taxon>
        <taxon>Clostridia</taxon>
        <taxon>Eubacteriales</taxon>
        <taxon>Clostridiaceae</taxon>
        <taxon>Clostridium</taxon>
    </lineage>
</organism>
<dbReference type="FunFam" id="3.20.10.10:FF:000002">
    <property type="entry name" value="D-alanine aminotransferase"/>
    <property type="match status" value="1"/>
</dbReference>
<reference evidence="6 7" key="1">
    <citation type="submission" date="2016-02" db="EMBL/GenBank/DDBJ databases">
        <title>Genome sequence of Clostridium tepidiprofundi DSM 19306.</title>
        <authorList>
            <person name="Poehlein A."/>
            <person name="Daniel R."/>
        </authorList>
    </citation>
    <scope>NUCLEOTIDE SEQUENCE [LARGE SCALE GENOMIC DNA]</scope>
    <source>
        <strain evidence="6 7">DSM 19306</strain>
    </source>
</reference>
<evidence type="ECO:0000256" key="2">
    <source>
        <dbReference type="ARBA" id="ARBA00009320"/>
    </source>
</evidence>
<dbReference type="InterPro" id="IPR043131">
    <property type="entry name" value="BCAT-like_N"/>
</dbReference>
<dbReference type="Gene3D" id="3.20.10.10">
    <property type="entry name" value="D-amino Acid Aminotransferase, subunit A, domain 2"/>
    <property type="match status" value="1"/>
</dbReference>
<sequence>MIIINDKIKNDGIINFDSGFYFGRGLFETVYIREKPILLKEHLDRLNRGLAKLNIDKIISEECFMDALSILGCKNCAVKLMVSENNTIFSNRDIPYKKEDYERGFSLVVSKVRRNPYSHMTYIKSFNYYDNIIEREWAKSKGYDEALFLNTDNFVSEGSVSNIFFIKDNVIYTPHTSCGLLEGVVRNFIINNMNRYKIVEGKYRLDDFLNSDGVFITNSLLGIMKVNSINDIKIKTCNCINEVKKLYDEFLFSAI</sequence>
<dbReference type="PANTHER" id="PTHR42743">
    <property type="entry name" value="AMINO-ACID AMINOTRANSFERASE"/>
    <property type="match status" value="1"/>
</dbReference>
<gene>
    <name evidence="6" type="primary">pabC</name>
    <name evidence="6" type="ORF">CLTEP_10300</name>
</gene>
<comment type="caution">
    <text evidence="6">The sequence shown here is derived from an EMBL/GenBank/DDBJ whole genome shotgun (WGS) entry which is preliminary data.</text>
</comment>
<dbReference type="GO" id="GO:0008652">
    <property type="term" value="P:amino acid biosynthetic process"/>
    <property type="evidence" value="ECO:0007669"/>
    <property type="project" value="UniProtKB-ARBA"/>
</dbReference>
<dbReference type="InterPro" id="IPR018300">
    <property type="entry name" value="Aminotrans_IV_CS"/>
</dbReference>
<proteinExistence type="inferred from homology"/>
<comment type="similarity">
    <text evidence="2 4">Belongs to the class-IV pyridoxal-phosphate-dependent aminotransferase family.</text>
</comment>
<dbReference type="PATRIC" id="fig|1121338.3.peg.1062"/>
<comment type="cofactor">
    <cofactor evidence="1 5">
        <name>pyridoxal 5'-phosphate</name>
        <dbReference type="ChEBI" id="CHEBI:597326"/>
    </cofactor>
</comment>
<accession>A0A151B5V5</accession>
<evidence type="ECO:0000313" key="6">
    <source>
        <dbReference type="EMBL" id="KYH35037.1"/>
    </source>
</evidence>
<dbReference type="GO" id="GO:0008696">
    <property type="term" value="F:4-amino-4-deoxychorismate lyase activity"/>
    <property type="evidence" value="ECO:0007669"/>
    <property type="project" value="UniProtKB-EC"/>
</dbReference>
<dbReference type="STRING" id="1121338.CLTEP_10300"/>
<dbReference type="OrthoDB" id="9805628at2"/>
<dbReference type="Pfam" id="PF01063">
    <property type="entry name" value="Aminotran_4"/>
    <property type="match status" value="1"/>
</dbReference>
<dbReference type="SUPFAM" id="SSF56752">
    <property type="entry name" value="D-aminoacid aminotransferase-like PLP-dependent enzymes"/>
    <property type="match status" value="1"/>
</dbReference>
<dbReference type="GO" id="GO:0046394">
    <property type="term" value="P:carboxylic acid biosynthetic process"/>
    <property type="evidence" value="ECO:0007669"/>
    <property type="project" value="UniProtKB-ARBA"/>
</dbReference>
<keyword evidence="6" id="KW-0456">Lyase</keyword>
<evidence type="ECO:0000256" key="3">
    <source>
        <dbReference type="ARBA" id="ARBA00022898"/>
    </source>
</evidence>
<dbReference type="PROSITE" id="PS00770">
    <property type="entry name" value="AA_TRANSFER_CLASS_4"/>
    <property type="match status" value="1"/>
</dbReference>
<dbReference type="InterPro" id="IPR036038">
    <property type="entry name" value="Aminotransferase-like"/>
</dbReference>
<evidence type="ECO:0000256" key="4">
    <source>
        <dbReference type="RuleBase" id="RU004106"/>
    </source>
</evidence>
<evidence type="ECO:0000313" key="7">
    <source>
        <dbReference type="Proteomes" id="UP000075531"/>
    </source>
</evidence>
<keyword evidence="3 5" id="KW-0663">Pyridoxal phosphate</keyword>
<evidence type="ECO:0000256" key="1">
    <source>
        <dbReference type="ARBA" id="ARBA00001933"/>
    </source>
</evidence>
<dbReference type="InterPro" id="IPR050571">
    <property type="entry name" value="Class-IV_PLP-Dep_Aminotrnsfr"/>
</dbReference>
<dbReference type="InterPro" id="IPR001544">
    <property type="entry name" value="Aminotrans_IV"/>
</dbReference>
<protein>
    <submittedName>
        <fullName evidence="6">Aminodeoxychorismate lyase</fullName>
        <ecNumber evidence="6">4.1.3.38</ecNumber>
    </submittedName>
</protein>
<keyword evidence="7" id="KW-1185">Reference proteome</keyword>
<dbReference type="EC" id="4.1.3.38" evidence="6"/>